<evidence type="ECO:0000256" key="1">
    <source>
        <dbReference type="SAM" id="Phobius"/>
    </source>
</evidence>
<dbReference type="AlphaFoldDB" id="A0A243R8R1"/>
<feature type="transmembrane region" description="Helical" evidence="1">
    <location>
        <begin position="153"/>
        <end position="173"/>
    </location>
</feature>
<dbReference type="Proteomes" id="UP000195105">
    <property type="component" value="Unassembled WGS sequence"/>
</dbReference>
<dbReference type="Pfam" id="PF19877">
    <property type="entry name" value="DUF6350"/>
    <property type="match status" value="1"/>
</dbReference>
<comment type="caution">
    <text evidence="2">The sequence shown here is derived from an EMBL/GenBank/DDBJ whole genome shotgun (WGS) entry which is preliminary data.</text>
</comment>
<evidence type="ECO:0000313" key="2">
    <source>
        <dbReference type="EMBL" id="OUC90973.1"/>
    </source>
</evidence>
<dbReference type="RefSeq" id="WP_244207309.1">
    <property type="nucleotide sequence ID" value="NZ_NGFN01000484.1"/>
</dbReference>
<dbReference type="InterPro" id="IPR045931">
    <property type="entry name" value="DUF6350"/>
</dbReference>
<dbReference type="EMBL" id="NGFN01000484">
    <property type="protein sequence ID" value="OUC90973.1"/>
    <property type="molecule type" value="Genomic_DNA"/>
</dbReference>
<keyword evidence="1" id="KW-0472">Membrane</keyword>
<sequence>MADVIEMTARRRPPSPLLTRMRDRSPGLGGALTAGAVAAGLGLASFAVLVMMLWITSPYPDSGPGGALHVAAALWLLAHGAELVRTDTLAGVPAPVGVLPLLLLALPVWLLHRAARDATDGGAADGDDGTGEDVEAFEGIAVAGPPLVSPRTAWAGVVLGYLTVAAPAALYAAGGALRPSWVWTGVC</sequence>
<keyword evidence="1" id="KW-0812">Transmembrane</keyword>
<keyword evidence="3" id="KW-1185">Reference proteome</keyword>
<proteinExistence type="predicted"/>
<evidence type="ECO:0008006" key="4">
    <source>
        <dbReference type="Google" id="ProtNLM"/>
    </source>
</evidence>
<feature type="transmembrane region" description="Helical" evidence="1">
    <location>
        <begin position="67"/>
        <end position="84"/>
    </location>
</feature>
<name>A0A243R8R1_9ACTN</name>
<organism evidence="2 3">
    <name type="scientific">Streptomyces swartbergensis</name>
    <dbReference type="NCBI Taxonomy" id="487165"/>
    <lineage>
        <taxon>Bacteria</taxon>
        <taxon>Bacillati</taxon>
        <taxon>Actinomycetota</taxon>
        <taxon>Actinomycetes</taxon>
        <taxon>Kitasatosporales</taxon>
        <taxon>Streptomycetaceae</taxon>
        <taxon>Streptomyces</taxon>
    </lineage>
</organism>
<gene>
    <name evidence="2" type="ORF">CA983_40400</name>
</gene>
<feature type="transmembrane region" description="Helical" evidence="1">
    <location>
        <begin position="28"/>
        <end position="55"/>
    </location>
</feature>
<reference evidence="2 3" key="1">
    <citation type="submission" date="2017-05" db="EMBL/GenBank/DDBJ databases">
        <title>Biotechnological potential of actinobacteria isolated from South African environments.</title>
        <authorList>
            <person name="Le Roes-Hill M."/>
            <person name="Prins A."/>
            <person name="Durrell K.A."/>
        </authorList>
    </citation>
    <scope>NUCLEOTIDE SEQUENCE [LARGE SCALE GENOMIC DNA]</scope>
    <source>
        <strain evidence="2 3">HMC13</strain>
    </source>
</reference>
<evidence type="ECO:0000313" key="3">
    <source>
        <dbReference type="Proteomes" id="UP000195105"/>
    </source>
</evidence>
<feature type="non-terminal residue" evidence="2">
    <location>
        <position position="187"/>
    </location>
</feature>
<protein>
    <recommendedName>
        <fullName evidence="4">Integral membrane protein</fullName>
    </recommendedName>
</protein>
<accession>A0A243R8R1</accession>
<feature type="transmembrane region" description="Helical" evidence="1">
    <location>
        <begin position="91"/>
        <end position="111"/>
    </location>
</feature>
<keyword evidence="1" id="KW-1133">Transmembrane helix</keyword>